<dbReference type="CDD" id="cd06916">
    <property type="entry name" value="NR_DBD_like"/>
    <property type="match status" value="1"/>
</dbReference>
<evidence type="ECO:0000256" key="9">
    <source>
        <dbReference type="SAM" id="Phobius"/>
    </source>
</evidence>
<keyword evidence="7" id="KW-0675">Receptor</keyword>
<dbReference type="EMBL" id="CAJOBA010000084">
    <property type="protein sequence ID" value="CAF3502442.1"/>
    <property type="molecule type" value="Genomic_DNA"/>
</dbReference>
<accession>A0A813PJ82</accession>
<keyword evidence="9" id="KW-0472">Membrane</keyword>
<keyword evidence="4" id="KW-0805">Transcription regulation</keyword>
<evidence type="ECO:0000256" key="2">
    <source>
        <dbReference type="ARBA" id="ARBA00022771"/>
    </source>
</evidence>
<dbReference type="GO" id="GO:0003700">
    <property type="term" value="F:DNA-binding transcription factor activity"/>
    <property type="evidence" value="ECO:0007669"/>
    <property type="project" value="InterPro"/>
</dbReference>
<dbReference type="InterPro" id="IPR013088">
    <property type="entry name" value="Znf_NHR/GATA"/>
</dbReference>
<keyword evidence="15" id="KW-1185">Reference proteome</keyword>
<keyword evidence="1" id="KW-0479">Metal-binding</keyword>
<dbReference type="GO" id="GO:0043565">
    <property type="term" value="F:sequence-specific DNA binding"/>
    <property type="evidence" value="ECO:0007669"/>
    <property type="project" value="InterPro"/>
</dbReference>
<dbReference type="EMBL" id="CAJNOQ010000091">
    <property type="protein sequence ID" value="CAF0754935.1"/>
    <property type="molecule type" value="Genomic_DNA"/>
</dbReference>
<evidence type="ECO:0000256" key="6">
    <source>
        <dbReference type="ARBA" id="ARBA00023163"/>
    </source>
</evidence>
<dbReference type="Gene3D" id="3.30.50.10">
    <property type="entry name" value="Erythroid Transcription Factor GATA-1, subunit A"/>
    <property type="match status" value="1"/>
</dbReference>
<organism evidence="12 15">
    <name type="scientific">Didymodactylos carnosus</name>
    <dbReference type="NCBI Taxonomy" id="1234261"/>
    <lineage>
        <taxon>Eukaryota</taxon>
        <taxon>Metazoa</taxon>
        <taxon>Spiralia</taxon>
        <taxon>Gnathifera</taxon>
        <taxon>Rotifera</taxon>
        <taxon>Eurotatoria</taxon>
        <taxon>Bdelloidea</taxon>
        <taxon>Philodinida</taxon>
        <taxon>Philodinidae</taxon>
        <taxon>Didymodactylos</taxon>
    </lineage>
</organism>
<reference evidence="12" key="1">
    <citation type="submission" date="2021-02" db="EMBL/GenBank/DDBJ databases">
        <authorList>
            <person name="Nowell W R."/>
        </authorList>
    </citation>
    <scope>NUCLEOTIDE SEQUENCE</scope>
</reference>
<evidence type="ECO:0000313" key="14">
    <source>
        <dbReference type="EMBL" id="CAF3535162.1"/>
    </source>
</evidence>
<comment type="caution">
    <text evidence="12">The sequence shown here is derived from an EMBL/GenBank/DDBJ whole genome shotgun (WGS) entry which is preliminary data.</text>
</comment>
<feature type="domain" description="Nuclear receptor" evidence="10">
    <location>
        <begin position="189"/>
        <end position="264"/>
    </location>
</feature>
<dbReference type="EMBL" id="CAJNOK010000084">
    <property type="protein sequence ID" value="CAF0728040.1"/>
    <property type="molecule type" value="Genomic_DNA"/>
</dbReference>
<keyword evidence="9" id="KW-0812">Transmembrane</keyword>
<feature type="transmembrane region" description="Helical" evidence="9">
    <location>
        <begin position="380"/>
        <end position="402"/>
    </location>
</feature>
<dbReference type="OrthoDB" id="5850793at2759"/>
<keyword evidence="5" id="KW-0238">DNA-binding</keyword>
<keyword evidence="8" id="KW-0539">Nucleus</keyword>
<dbReference type="Proteomes" id="UP000677228">
    <property type="component" value="Unassembled WGS sequence"/>
</dbReference>
<sequence length="487" mass="55806">MLKANLMMISGDMSMWNVLNDGMYHMDYNETQNFGMPVSANLWPGEHSNPHTSYTSMDDVWPSSHSYFLPSSHQYQTTYITQQHPQQLGSSIELPQQQHCLTSIPQQSTTMDDGSSSINSININSYQDYYSPLYYNQFSTYQTPISPALSTIVQKPLNELDSTSYNSTSNSSSTVPWKSFSKIRSTDVKQPCQVCGDESSGYHFGAFTCESCKAFYRRVLHGTQDIKHSCESPQDINKSNRKDCRACRYEKCARVGMSTTNKRLPRKMKQINSGYITNTINNANSHQHPTHEGNDSQIDENNCSHIIHLFDWLGNWFKNGQQQQQSTYNYSDYSLFDVIETVLNALDITQARAKICADVYYYDLYKLCEYHIRKMASTNLVYNFLTANHSFTVILFLFIILFNMDFVTSSTLSKSSSAIITTTTTKMDKLFKILHHEIGNKCQDKRTFNIVKALFMKSYVEVATRTGEETQYSNNNSNNVEVNHRIL</sequence>
<dbReference type="Proteomes" id="UP000681722">
    <property type="component" value="Unassembled WGS sequence"/>
</dbReference>
<dbReference type="Proteomes" id="UP000663829">
    <property type="component" value="Unassembled WGS sequence"/>
</dbReference>
<evidence type="ECO:0000256" key="1">
    <source>
        <dbReference type="ARBA" id="ARBA00022723"/>
    </source>
</evidence>
<dbReference type="InterPro" id="IPR001628">
    <property type="entry name" value="Znf_hrmn_rcpt"/>
</dbReference>
<keyword evidence="9" id="KW-1133">Transmembrane helix</keyword>
<evidence type="ECO:0000256" key="3">
    <source>
        <dbReference type="ARBA" id="ARBA00022833"/>
    </source>
</evidence>
<dbReference type="GO" id="GO:0008270">
    <property type="term" value="F:zinc ion binding"/>
    <property type="evidence" value="ECO:0007669"/>
    <property type="project" value="UniProtKB-KW"/>
</dbReference>
<dbReference type="Pfam" id="PF00105">
    <property type="entry name" value="zf-C4"/>
    <property type="match status" value="1"/>
</dbReference>
<evidence type="ECO:0000256" key="8">
    <source>
        <dbReference type="ARBA" id="ARBA00023242"/>
    </source>
</evidence>
<evidence type="ECO:0000313" key="13">
    <source>
        <dbReference type="EMBL" id="CAF3502442.1"/>
    </source>
</evidence>
<proteinExistence type="predicted"/>
<dbReference type="PANTHER" id="PTHR48092">
    <property type="entry name" value="KNIRPS-RELATED PROTEIN-RELATED"/>
    <property type="match status" value="1"/>
</dbReference>
<dbReference type="SMART" id="SM00399">
    <property type="entry name" value="ZnF_C4"/>
    <property type="match status" value="1"/>
</dbReference>
<name>A0A813PJ82_9BILA</name>
<dbReference type="AlphaFoldDB" id="A0A813PJ82"/>
<dbReference type="SUPFAM" id="SSF57716">
    <property type="entry name" value="Glucocorticoid receptor-like (DNA-binding domain)"/>
    <property type="match status" value="1"/>
</dbReference>
<keyword evidence="3" id="KW-0862">Zinc</keyword>
<evidence type="ECO:0000313" key="12">
    <source>
        <dbReference type="EMBL" id="CAF0754935.1"/>
    </source>
</evidence>
<evidence type="ECO:0000313" key="15">
    <source>
        <dbReference type="Proteomes" id="UP000663829"/>
    </source>
</evidence>
<keyword evidence="6" id="KW-0804">Transcription</keyword>
<evidence type="ECO:0000313" key="11">
    <source>
        <dbReference type="EMBL" id="CAF0728040.1"/>
    </source>
</evidence>
<dbReference type="EMBL" id="CAJOBC010000091">
    <property type="protein sequence ID" value="CAF3535162.1"/>
    <property type="molecule type" value="Genomic_DNA"/>
</dbReference>
<evidence type="ECO:0000256" key="5">
    <source>
        <dbReference type="ARBA" id="ARBA00023125"/>
    </source>
</evidence>
<keyword evidence="2" id="KW-0863">Zinc-finger</keyword>
<dbReference type="Proteomes" id="UP000682733">
    <property type="component" value="Unassembled WGS sequence"/>
</dbReference>
<dbReference type="PROSITE" id="PS51030">
    <property type="entry name" value="NUCLEAR_REC_DBD_2"/>
    <property type="match status" value="1"/>
</dbReference>
<dbReference type="PRINTS" id="PR00047">
    <property type="entry name" value="STROIDFINGER"/>
</dbReference>
<dbReference type="InterPro" id="IPR050200">
    <property type="entry name" value="Nuclear_hormone_rcpt_NR3"/>
</dbReference>
<evidence type="ECO:0000256" key="7">
    <source>
        <dbReference type="ARBA" id="ARBA00023170"/>
    </source>
</evidence>
<evidence type="ECO:0000259" key="10">
    <source>
        <dbReference type="PROSITE" id="PS51030"/>
    </source>
</evidence>
<evidence type="ECO:0000256" key="4">
    <source>
        <dbReference type="ARBA" id="ARBA00023015"/>
    </source>
</evidence>
<gene>
    <name evidence="12" type="ORF">GPM918_LOCUS1058</name>
    <name evidence="11" type="ORF">OVA965_LOCUS588</name>
    <name evidence="14" type="ORF">SRO942_LOCUS1058</name>
    <name evidence="13" type="ORF">TMI583_LOCUS588</name>
</gene>
<protein>
    <recommendedName>
        <fullName evidence="10">Nuclear receptor domain-containing protein</fullName>
    </recommendedName>
</protein>